<organism evidence="3 4">
    <name type="scientific">Actinidia rufa</name>
    <dbReference type="NCBI Taxonomy" id="165716"/>
    <lineage>
        <taxon>Eukaryota</taxon>
        <taxon>Viridiplantae</taxon>
        <taxon>Streptophyta</taxon>
        <taxon>Embryophyta</taxon>
        <taxon>Tracheophyta</taxon>
        <taxon>Spermatophyta</taxon>
        <taxon>Magnoliopsida</taxon>
        <taxon>eudicotyledons</taxon>
        <taxon>Gunneridae</taxon>
        <taxon>Pentapetalae</taxon>
        <taxon>asterids</taxon>
        <taxon>Ericales</taxon>
        <taxon>Actinidiaceae</taxon>
        <taxon>Actinidia</taxon>
    </lineage>
</organism>
<gene>
    <name evidence="3" type="ORF">Acr_00g0017200</name>
</gene>
<evidence type="ECO:0000313" key="4">
    <source>
        <dbReference type="Proteomes" id="UP000585474"/>
    </source>
</evidence>
<sequence length="550" mass="55172">MTKTLICGIFRCGCVGAGAGFAGVAGSTGVGAGAGAGAGAGFFNVGVGGAGVGFSGVGVGGAGTGFAGNGAGSTGVDAGAGFSNVGVGGAGTGFAGVGSTGVGAGSTGVDAGSGFSGVSMGGAGTGFAGVGVGDAGAGAGSAGAAGAGSASCGAGEGSAGVGAGVAGAGFTRAGGAGVTGVTGAGGAGWPTSIDAPAEAMERALDAVSSVLASQYRGVPLIETKLQHQTVLETESRRALTLRLIIGDNSAQNEKLTTSMVMDTLFNEEAQRREMGTTDQSESQTLVSEESRKRGRGQGRGHHREGHIKRDCPKFKVQDQSSDTATTAVMADDDEIDVLLAASEDGKSDWVLDSGASRVVDKGSIQLRMADGRYVTLTEGELLSDMGPVVQGKQPLYRCTQSKHKGTWRIQSDTRAQGDALGYVRKSGQTRVVQPVQDAQREAQKKKTKSILRSCTAKGRRDRATITCKVTYFAAHSMGEVKHPSGGVQGTSVKRPYGRAGSEAIKMDNLKTSDYPPVDWKGRLLSPAHLDKSKLTWMSPSPVAKPKPKPG</sequence>
<dbReference type="Proteomes" id="UP000585474">
    <property type="component" value="Unassembled WGS sequence"/>
</dbReference>
<feature type="region of interest" description="Disordered" evidence="1">
    <location>
        <begin position="530"/>
        <end position="550"/>
    </location>
</feature>
<comment type="caution">
    <text evidence="3">The sequence shown here is derived from an EMBL/GenBank/DDBJ whole genome shotgun (WGS) entry which is preliminary data.</text>
</comment>
<name>A0A7J0DB30_9ERIC</name>
<dbReference type="EMBL" id="BJWL01000144">
    <property type="protein sequence ID" value="GFS31417.1"/>
    <property type="molecule type" value="Genomic_DNA"/>
</dbReference>
<evidence type="ECO:0000256" key="2">
    <source>
        <dbReference type="SAM" id="SignalP"/>
    </source>
</evidence>
<feature type="signal peptide" evidence="2">
    <location>
        <begin position="1"/>
        <end position="19"/>
    </location>
</feature>
<feature type="region of interest" description="Disordered" evidence="1">
    <location>
        <begin position="271"/>
        <end position="311"/>
    </location>
</feature>
<reference evidence="4" key="1">
    <citation type="submission" date="2019-07" db="EMBL/GenBank/DDBJ databases">
        <title>De Novo Assembly of kiwifruit Actinidia rufa.</title>
        <authorList>
            <person name="Sugita-Konishi S."/>
            <person name="Sato K."/>
            <person name="Mori E."/>
            <person name="Abe Y."/>
            <person name="Kisaki G."/>
            <person name="Hamano K."/>
            <person name="Suezawa K."/>
            <person name="Otani M."/>
            <person name="Fukuda T."/>
            <person name="Manabe T."/>
            <person name="Gomi K."/>
            <person name="Tabuchi M."/>
            <person name="Akimitsu K."/>
            <person name="Kataoka I."/>
        </authorList>
    </citation>
    <scope>NUCLEOTIDE SEQUENCE [LARGE SCALE GENOMIC DNA]</scope>
    <source>
        <strain evidence="4">cv. Fuchu</strain>
    </source>
</reference>
<protein>
    <submittedName>
        <fullName evidence="3">Uncharacterized protein</fullName>
    </submittedName>
</protein>
<evidence type="ECO:0000313" key="3">
    <source>
        <dbReference type="EMBL" id="GFS31417.1"/>
    </source>
</evidence>
<accession>A0A7J0DB30</accession>
<keyword evidence="4" id="KW-1185">Reference proteome</keyword>
<evidence type="ECO:0000256" key="1">
    <source>
        <dbReference type="SAM" id="MobiDB-lite"/>
    </source>
</evidence>
<proteinExistence type="predicted"/>
<keyword evidence="2" id="KW-0732">Signal</keyword>
<feature type="compositionally biased region" description="Polar residues" evidence="1">
    <location>
        <begin position="276"/>
        <end position="287"/>
    </location>
</feature>
<feature type="chain" id="PRO_5029475416" evidence="2">
    <location>
        <begin position="20"/>
        <end position="550"/>
    </location>
</feature>
<feature type="region of interest" description="Disordered" evidence="1">
    <location>
        <begin position="503"/>
        <end position="522"/>
    </location>
</feature>
<dbReference type="AlphaFoldDB" id="A0A7J0DB30"/>
<feature type="compositionally biased region" description="Basic residues" evidence="1">
    <location>
        <begin position="292"/>
        <end position="306"/>
    </location>
</feature>